<sequence>MSLTNFGFLISMLIYLSSVVARNKIPLFDKLVMNEPVSIIIFRLHEIVLLPLQRLNEDFKKY</sequence>
<reference evidence="2" key="1">
    <citation type="submission" date="2018-02" db="EMBL/GenBank/DDBJ databases">
        <title>Rhizophora mucronata_Transcriptome.</title>
        <authorList>
            <person name="Meera S.P."/>
            <person name="Sreeshan A."/>
            <person name="Augustine A."/>
        </authorList>
    </citation>
    <scope>NUCLEOTIDE SEQUENCE</scope>
    <source>
        <tissue evidence="2">Leaf</tissue>
    </source>
</reference>
<dbReference type="AlphaFoldDB" id="A0A2P2PU00"/>
<accession>A0A2P2PU00</accession>
<keyword evidence="1" id="KW-0732">Signal</keyword>
<feature type="chain" id="PRO_5015130223" evidence="1">
    <location>
        <begin position="22"/>
        <end position="62"/>
    </location>
</feature>
<evidence type="ECO:0000313" key="2">
    <source>
        <dbReference type="EMBL" id="MBX58224.1"/>
    </source>
</evidence>
<dbReference type="EMBL" id="GGEC01077740">
    <property type="protein sequence ID" value="MBX58224.1"/>
    <property type="molecule type" value="Transcribed_RNA"/>
</dbReference>
<evidence type="ECO:0000256" key="1">
    <source>
        <dbReference type="SAM" id="SignalP"/>
    </source>
</evidence>
<protein>
    <submittedName>
        <fullName evidence="2">Uncharacterized protein</fullName>
    </submittedName>
</protein>
<name>A0A2P2PU00_RHIMU</name>
<proteinExistence type="predicted"/>
<organism evidence="2">
    <name type="scientific">Rhizophora mucronata</name>
    <name type="common">Asiatic mangrove</name>
    <dbReference type="NCBI Taxonomy" id="61149"/>
    <lineage>
        <taxon>Eukaryota</taxon>
        <taxon>Viridiplantae</taxon>
        <taxon>Streptophyta</taxon>
        <taxon>Embryophyta</taxon>
        <taxon>Tracheophyta</taxon>
        <taxon>Spermatophyta</taxon>
        <taxon>Magnoliopsida</taxon>
        <taxon>eudicotyledons</taxon>
        <taxon>Gunneridae</taxon>
        <taxon>Pentapetalae</taxon>
        <taxon>rosids</taxon>
        <taxon>fabids</taxon>
        <taxon>Malpighiales</taxon>
        <taxon>Rhizophoraceae</taxon>
        <taxon>Rhizophora</taxon>
    </lineage>
</organism>
<feature type="signal peptide" evidence="1">
    <location>
        <begin position="1"/>
        <end position="21"/>
    </location>
</feature>